<name>A0A822YN62_NELNU</name>
<proteinExistence type="predicted"/>
<dbReference type="PANTHER" id="PTHR47074">
    <property type="entry name" value="BNAC02G40300D PROTEIN"/>
    <property type="match status" value="1"/>
</dbReference>
<evidence type="ECO:0000313" key="2">
    <source>
        <dbReference type="Proteomes" id="UP000607653"/>
    </source>
</evidence>
<dbReference type="AlphaFoldDB" id="A0A822YN62"/>
<dbReference type="InterPro" id="IPR012337">
    <property type="entry name" value="RNaseH-like_sf"/>
</dbReference>
<gene>
    <name evidence="1" type="ORF">HUJ06_012788</name>
</gene>
<keyword evidence="2" id="KW-1185">Reference proteome</keyword>
<accession>A0A822YN62</accession>
<dbReference type="SUPFAM" id="SSF53098">
    <property type="entry name" value="Ribonuclease H-like"/>
    <property type="match status" value="1"/>
</dbReference>
<reference evidence="1 2" key="1">
    <citation type="journal article" date="2020" name="Mol. Biol. Evol.">
        <title>Distinct Expression and Methylation Patterns for Genes with Different Fates following a Single Whole-Genome Duplication in Flowering Plants.</title>
        <authorList>
            <person name="Shi T."/>
            <person name="Rahmani R.S."/>
            <person name="Gugger P.F."/>
            <person name="Wang M."/>
            <person name="Li H."/>
            <person name="Zhang Y."/>
            <person name="Li Z."/>
            <person name="Wang Q."/>
            <person name="Van de Peer Y."/>
            <person name="Marchal K."/>
            <person name="Chen J."/>
        </authorList>
    </citation>
    <scope>NUCLEOTIDE SEQUENCE [LARGE SCALE GENOMIC DNA]</scope>
    <source>
        <tissue evidence="1">Leaf</tissue>
    </source>
</reference>
<dbReference type="Proteomes" id="UP000607653">
    <property type="component" value="Unassembled WGS sequence"/>
</dbReference>
<protein>
    <submittedName>
        <fullName evidence="1">Uncharacterized protein</fullName>
    </submittedName>
</protein>
<dbReference type="PANTHER" id="PTHR47074:SF21">
    <property type="entry name" value="RNASE H TYPE-1 DOMAIN-CONTAINING PROTEIN"/>
    <property type="match status" value="1"/>
</dbReference>
<comment type="caution">
    <text evidence="1">The sequence shown here is derived from an EMBL/GenBank/DDBJ whole genome shotgun (WGS) entry which is preliminary data.</text>
</comment>
<sequence>MFKVNCDASFDKSSGWVDITCVIRNSNGNVVGARGLRVRCISMLDAEVRAIRLGCAEPLNQGAVPTEHRFSPLHALWSDIGSSLSRHCNRRANRLAHAIAKAMKTSGGSGTLVWTVLVNLL</sequence>
<dbReference type="InterPro" id="IPR052929">
    <property type="entry name" value="RNase_H-like_EbsB-rel"/>
</dbReference>
<dbReference type="EMBL" id="DUZY01000003">
    <property type="protein sequence ID" value="DAD33937.1"/>
    <property type="molecule type" value="Genomic_DNA"/>
</dbReference>
<organism evidence="1 2">
    <name type="scientific">Nelumbo nucifera</name>
    <name type="common">Sacred lotus</name>
    <dbReference type="NCBI Taxonomy" id="4432"/>
    <lineage>
        <taxon>Eukaryota</taxon>
        <taxon>Viridiplantae</taxon>
        <taxon>Streptophyta</taxon>
        <taxon>Embryophyta</taxon>
        <taxon>Tracheophyta</taxon>
        <taxon>Spermatophyta</taxon>
        <taxon>Magnoliopsida</taxon>
        <taxon>Proteales</taxon>
        <taxon>Nelumbonaceae</taxon>
        <taxon>Nelumbo</taxon>
    </lineage>
</organism>
<evidence type="ECO:0000313" key="1">
    <source>
        <dbReference type="EMBL" id="DAD33937.1"/>
    </source>
</evidence>